<comment type="caution">
    <text evidence="6">The sequence shown here is derived from an EMBL/GenBank/DDBJ whole genome shotgun (WGS) entry which is preliminary data.</text>
</comment>
<evidence type="ECO:0000256" key="4">
    <source>
        <dbReference type="SAM" id="Phobius"/>
    </source>
</evidence>
<reference evidence="6 7" key="1">
    <citation type="submission" date="2020-10" db="EMBL/GenBank/DDBJ databases">
        <title>The Coptis chinensis genome and diversification of protoberbering-type alkaloids.</title>
        <authorList>
            <person name="Wang B."/>
            <person name="Shu S."/>
            <person name="Song C."/>
            <person name="Liu Y."/>
        </authorList>
    </citation>
    <scope>NUCLEOTIDE SEQUENCE [LARGE SCALE GENOMIC DNA]</scope>
    <source>
        <strain evidence="6">HL-2020</strain>
        <tissue evidence="6">Leaf</tissue>
    </source>
</reference>
<keyword evidence="2" id="KW-0813">Transport</keyword>
<evidence type="ECO:0000256" key="3">
    <source>
        <dbReference type="ARBA" id="ARBA00023242"/>
    </source>
</evidence>
<dbReference type="Gene3D" id="1.25.10.10">
    <property type="entry name" value="Leucine-rich Repeat Variant"/>
    <property type="match status" value="1"/>
</dbReference>
<feature type="domain" description="Importin N-terminal" evidence="5">
    <location>
        <begin position="60"/>
        <end position="103"/>
    </location>
</feature>
<dbReference type="InterPro" id="IPR016024">
    <property type="entry name" value="ARM-type_fold"/>
</dbReference>
<dbReference type="EMBL" id="JADFTS010000008">
    <property type="protein sequence ID" value="KAF9590932.1"/>
    <property type="molecule type" value="Genomic_DNA"/>
</dbReference>
<evidence type="ECO:0000256" key="2">
    <source>
        <dbReference type="ARBA" id="ARBA00022448"/>
    </source>
</evidence>
<keyword evidence="4" id="KW-1133">Transmembrane helix</keyword>
<protein>
    <recommendedName>
        <fullName evidence="5">Importin N-terminal domain-containing protein</fullName>
    </recommendedName>
</protein>
<evidence type="ECO:0000259" key="5">
    <source>
        <dbReference type="PROSITE" id="PS50166"/>
    </source>
</evidence>
<sequence>MSNIIVDQDQQWLLNCLTATLDPNHEVRSFAEASLSQACLQPVWIFVGFCFLNVVVCENLAAVILKQFIKEHWQEDGENFEHPVVTSEEKAVICNLLLLSLDDPHAKIRTAIAMAVASIAQYDWPEDWQELLPFLLKMIACHTSMSGVCGAVKCLNLLCDDLDDISVPGLVPVLFPCLHTIISSPQAETSSLIIPMLKSCTEQIAMVLEGPVQLGDAEDWSIKMEVLKCLMQFVQNFPNHIEAEFSGTLTHSTRLNFIYVSILLMFLSASRVIEAPLWQTFVTSLKVYEISSIQGTNDPYSGNYDSEGEEKSLEAFIIQLFEFLLTLVGSSRFVKVITKNVKELIYYIIAFMQMTEQQVHMWSSDANQYVADEDDGTYNCRASGKQL</sequence>
<keyword evidence="4" id="KW-0812">Transmembrane</keyword>
<dbReference type="OrthoDB" id="431626at2759"/>
<gene>
    <name evidence="6" type="ORF">IFM89_000477</name>
</gene>
<keyword evidence="3" id="KW-0539">Nucleus</keyword>
<dbReference type="Proteomes" id="UP000631114">
    <property type="component" value="Unassembled WGS sequence"/>
</dbReference>
<dbReference type="InterPro" id="IPR001494">
    <property type="entry name" value="Importin-beta_N"/>
</dbReference>
<evidence type="ECO:0000256" key="1">
    <source>
        <dbReference type="ARBA" id="ARBA00004123"/>
    </source>
</evidence>
<dbReference type="PROSITE" id="PS50166">
    <property type="entry name" value="IMPORTIN_B_NT"/>
    <property type="match status" value="1"/>
</dbReference>
<evidence type="ECO:0000313" key="6">
    <source>
        <dbReference type="EMBL" id="KAF9590932.1"/>
    </source>
</evidence>
<organism evidence="6 7">
    <name type="scientific">Coptis chinensis</name>
    <dbReference type="NCBI Taxonomy" id="261450"/>
    <lineage>
        <taxon>Eukaryota</taxon>
        <taxon>Viridiplantae</taxon>
        <taxon>Streptophyta</taxon>
        <taxon>Embryophyta</taxon>
        <taxon>Tracheophyta</taxon>
        <taxon>Spermatophyta</taxon>
        <taxon>Magnoliopsida</taxon>
        <taxon>Ranunculales</taxon>
        <taxon>Ranunculaceae</taxon>
        <taxon>Coptidoideae</taxon>
        <taxon>Coptis</taxon>
    </lineage>
</organism>
<comment type="subcellular location">
    <subcellularLocation>
        <location evidence="1">Nucleus</location>
    </subcellularLocation>
</comment>
<name>A0A835LFU8_9MAGN</name>
<dbReference type="InterPro" id="IPR011989">
    <property type="entry name" value="ARM-like"/>
</dbReference>
<dbReference type="PANTHER" id="PTHR10997:SF9">
    <property type="entry name" value="IMPORTIN-9"/>
    <property type="match status" value="1"/>
</dbReference>
<dbReference type="SUPFAM" id="SSF48371">
    <property type="entry name" value="ARM repeat"/>
    <property type="match status" value="1"/>
</dbReference>
<keyword evidence="7" id="KW-1185">Reference proteome</keyword>
<dbReference type="GO" id="GO:0006606">
    <property type="term" value="P:protein import into nucleus"/>
    <property type="evidence" value="ECO:0007669"/>
    <property type="project" value="TreeGrafter"/>
</dbReference>
<dbReference type="PANTHER" id="PTHR10997">
    <property type="entry name" value="IMPORTIN-7, 8, 11"/>
    <property type="match status" value="1"/>
</dbReference>
<keyword evidence="4" id="KW-0472">Membrane</keyword>
<accession>A0A835LFU8</accession>
<dbReference type="AlphaFoldDB" id="A0A835LFU8"/>
<dbReference type="GO" id="GO:0005635">
    <property type="term" value="C:nuclear envelope"/>
    <property type="evidence" value="ECO:0007669"/>
    <property type="project" value="TreeGrafter"/>
</dbReference>
<proteinExistence type="predicted"/>
<dbReference type="GO" id="GO:0031267">
    <property type="term" value="F:small GTPase binding"/>
    <property type="evidence" value="ECO:0007669"/>
    <property type="project" value="InterPro"/>
</dbReference>
<feature type="transmembrane region" description="Helical" evidence="4">
    <location>
        <begin position="43"/>
        <end position="65"/>
    </location>
</feature>
<dbReference type="GO" id="GO:0005829">
    <property type="term" value="C:cytosol"/>
    <property type="evidence" value="ECO:0007669"/>
    <property type="project" value="TreeGrafter"/>
</dbReference>
<evidence type="ECO:0000313" key="7">
    <source>
        <dbReference type="Proteomes" id="UP000631114"/>
    </source>
</evidence>